<protein>
    <submittedName>
        <fullName evidence="3">Uncharacterized protein</fullName>
    </submittedName>
</protein>
<keyword evidence="1" id="KW-0175">Coiled coil</keyword>
<evidence type="ECO:0000256" key="2">
    <source>
        <dbReference type="SAM" id="MobiDB-lite"/>
    </source>
</evidence>
<organism evidence="3">
    <name type="scientific">Mycobacterium marinum DL240490</name>
    <dbReference type="NCBI Taxonomy" id="459420"/>
    <lineage>
        <taxon>Bacteria</taxon>
        <taxon>Bacillati</taxon>
        <taxon>Actinomycetota</taxon>
        <taxon>Actinomycetes</taxon>
        <taxon>Mycobacteriales</taxon>
        <taxon>Mycobacteriaceae</taxon>
        <taxon>Mycobacterium</taxon>
        <taxon>Mycobacterium ulcerans group</taxon>
    </lineage>
</organism>
<reference evidence="3" key="1">
    <citation type="journal article" date="2008" name="BMC Genomics">
        <title>Deciphering the genetic basis for polyketide variation among mycobacteria producing mycolactones.</title>
        <authorList>
            <person name="Pidot S.J."/>
            <person name="Hong H."/>
            <person name="Seemann T."/>
            <person name="Porter J.L."/>
            <person name="Yip M.J."/>
            <person name="Men A."/>
            <person name="Johnson M."/>
            <person name="Wilson P."/>
            <person name="Davies J.K."/>
            <person name="Leadlay P.F."/>
            <person name="Stinear T.P."/>
        </authorList>
    </citation>
    <scope>NUCLEOTIDE SEQUENCE [LARGE SCALE GENOMIC DNA]</scope>
    <source>
        <strain evidence="3">DL240490</strain>
        <plasmid evidence="3">pMUM003</plasmid>
    </source>
</reference>
<feature type="region of interest" description="Disordered" evidence="2">
    <location>
        <begin position="81"/>
        <end position="103"/>
    </location>
</feature>
<dbReference type="EMBL" id="EU271967">
    <property type="protein sequence ID" value="ACA50966.1"/>
    <property type="molecule type" value="Genomic_DNA"/>
</dbReference>
<proteinExistence type="predicted"/>
<keyword evidence="3" id="KW-0614">Plasmid</keyword>
<evidence type="ECO:0000256" key="1">
    <source>
        <dbReference type="SAM" id="Coils"/>
    </source>
</evidence>
<evidence type="ECO:0000313" key="3">
    <source>
        <dbReference type="EMBL" id="ACA50966.1"/>
    </source>
</evidence>
<dbReference type="AlphaFoldDB" id="B6CLP2"/>
<name>B6CLP2_MYCMR</name>
<accession>B6CLP2</accession>
<sequence length="198" mass="22545">MSRKWRRTLLTYLLLRKNGTVSSPSEPSAYTLADAGKQLGVTAQRVSQMLSSGELTGPQYPQQRVPKNAVRVWKWSLDQELARRRSTPPPRHSRRQQPDPGADQEYLAQWWSRREARVNAAAHELKVAADLARQHASDERRKARQLMSKLARLTIQQAELIERLKDDLAVESERTEQIIDAYSDALTQLLAPDFGPPP</sequence>
<feature type="coiled-coil region" evidence="1">
    <location>
        <begin position="136"/>
        <end position="163"/>
    </location>
</feature>
<gene>
    <name evidence="3" type="ORF">MUDP_054</name>
</gene>
<geneLocation type="plasmid" evidence="3">
    <name>pMUM003</name>
</geneLocation>